<accession>A0A8J7HIG2</accession>
<dbReference type="InterPro" id="IPR011049">
    <property type="entry name" value="Serralysin-like_metalloprot_C"/>
</dbReference>
<dbReference type="PANTHER" id="PTHR35846:SF3">
    <property type="entry name" value="RGS DOMAIN-CONTAINING PROTEIN"/>
    <property type="match status" value="1"/>
</dbReference>
<keyword evidence="3" id="KW-1185">Reference proteome</keyword>
<protein>
    <submittedName>
        <fullName evidence="2">Uncharacterized protein</fullName>
    </submittedName>
</protein>
<dbReference type="AlphaFoldDB" id="A0A8J7HIG2"/>
<feature type="compositionally biased region" description="Polar residues" evidence="1">
    <location>
        <begin position="1"/>
        <end position="13"/>
    </location>
</feature>
<proteinExistence type="predicted"/>
<evidence type="ECO:0000256" key="1">
    <source>
        <dbReference type="SAM" id="MobiDB-lite"/>
    </source>
</evidence>
<evidence type="ECO:0000313" key="2">
    <source>
        <dbReference type="EMBL" id="MBH8553740.1"/>
    </source>
</evidence>
<dbReference type="EMBL" id="JAECZB010000043">
    <property type="protein sequence ID" value="MBH8553740.1"/>
    <property type="molecule type" value="Genomic_DNA"/>
</dbReference>
<evidence type="ECO:0000313" key="3">
    <source>
        <dbReference type="Proteomes" id="UP000599391"/>
    </source>
</evidence>
<organism evidence="2 3">
    <name type="scientific">Atlanticothrix silvestris CENA357</name>
    <dbReference type="NCBI Taxonomy" id="1725252"/>
    <lineage>
        <taxon>Bacteria</taxon>
        <taxon>Bacillati</taxon>
        <taxon>Cyanobacteriota</taxon>
        <taxon>Cyanophyceae</taxon>
        <taxon>Nostocales</taxon>
        <taxon>Nodulariaceae</taxon>
        <taxon>Atlanticothrix</taxon>
        <taxon>Atlanticothrix silvestris</taxon>
    </lineage>
</organism>
<gene>
    <name evidence="2" type="ORF">I8751_15460</name>
</gene>
<name>A0A8J7HIG2_9CYAN</name>
<dbReference type="SUPFAM" id="SSF101967">
    <property type="entry name" value="Adhesin YadA, collagen-binding domain"/>
    <property type="match status" value="1"/>
</dbReference>
<feature type="compositionally biased region" description="Polar residues" evidence="1">
    <location>
        <begin position="99"/>
        <end position="110"/>
    </location>
</feature>
<dbReference type="PANTHER" id="PTHR35846">
    <property type="entry name" value="PROTEIN CBG05131"/>
    <property type="match status" value="1"/>
</dbReference>
<sequence>MEASTINQSNGRENASDIGNLLTGGSNNPVANISNISGASSSIPGGGINPFAGDGGSQLQELIFNRLKLVLGEDFFKDIDNALANGGNPFAGGNNNPLTEGNNPFASGSNPFAGGNNPFVDGGSLPQRSPFDPLQIALGNQTPVSDNSNSSTDSPPFNKDNAPVGNGNRNFGDNNATIGNFNSDFGSDSATIGNGNWNFSNNNTTIGNGNWLFAEDNTTLGNGNWYWDDGSNNATLGNGNWHFGNNNATIGNGNWDFGTNNTIVGNGNWLFTSNNTVVGNGNWLSTSGNTVIGNGSNTNILESSPQEIRSDVDNLINSFIGKIGQDFLELTGNFGVSETQTFNRLILSKDTNTDFNTNIEQFLASLSSTYQPVQQPQSVPEPAYSVSLVVVGLACLLLSKFKKNLQNN</sequence>
<comment type="caution">
    <text evidence="2">The sequence shown here is derived from an EMBL/GenBank/DDBJ whole genome shotgun (WGS) entry which is preliminary data.</text>
</comment>
<feature type="compositionally biased region" description="Low complexity" evidence="1">
    <location>
        <begin position="142"/>
        <end position="155"/>
    </location>
</feature>
<feature type="region of interest" description="Disordered" evidence="1">
    <location>
        <begin position="94"/>
        <end position="175"/>
    </location>
</feature>
<reference evidence="2 3" key="1">
    <citation type="journal article" date="2021" name="Int. J. Syst. Evol. Microbiol.">
        <title>Amazonocrinis nigriterrae gen. nov., sp. nov., Atlanticothrix silvestris gen. nov., sp. nov. and Dendronalium phyllosphericum gen. nov., sp. nov., nostocacean cyanobacteria from Brazilian environments.</title>
        <authorList>
            <person name="Alvarenga D.O."/>
            <person name="Andreote A.P.D."/>
            <person name="Branco L.H.Z."/>
            <person name="Delbaje E."/>
            <person name="Cruz R.B."/>
            <person name="Varani A.M."/>
            <person name="Fiore M.F."/>
        </authorList>
    </citation>
    <scope>NUCLEOTIDE SEQUENCE [LARGE SCALE GENOMIC DNA]</scope>
    <source>
        <strain evidence="2 3">CENA357</strain>
    </source>
</reference>
<dbReference type="Gene3D" id="2.150.10.10">
    <property type="entry name" value="Serralysin-like metalloprotease, C-terminal"/>
    <property type="match status" value="1"/>
</dbReference>
<dbReference type="RefSeq" id="WP_214440015.1">
    <property type="nucleotide sequence ID" value="NZ_JAECZB010000043.1"/>
</dbReference>
<feature type="region of interest" description="Disordered" evidence="1">
    <location>
        <begin position="1"/>
        <end position="22"/>
    </location>
</feature>
<dbReference type="Proteomes" id="UP000599391">
    <property type="component" value="Unassembled WGS sequence"/>
</dbReference>